<proteinExistence type="predicted"/>
<gene>
    <name evidence="1" type="ORF">LVIROSA_LOCUS34607</name>
</gene>
<sequence>MRASTHASEHHCELNGDHERTIVGPLRFSGAPNSPLLLLQTSFTSWNLRGKGCGGYSSLGSSNFSIA</sequence>
<accession>A0AAU9PH99</accession>
<dbReference type="EMBL" id="CAKMRJ010005634">
    <property type="protein sequence ID" value="CAH1449102.1"/>
    <property type="molecule type" value="Genomic_DNA"/>
</dbReference>
<comment type="caution">
    <text evidence="1">The sequence shown here is derived from an EMBL/GenBank/DDBJ whole genome shotgun (WGS) entry which is preliminary data.</text>
</comment>
<name>A0AAU9PH99_9ASTR</name>
<reference evidence="1 2" key="1">
    <citation type="submission" date="2022-01" db="EMBL/GenBank/DDBJ databases">
        <authorList>
            <person name="Xiong W."/>
            <person name="Schranz E."/>
        </authorList>
    </citation>
    <scope>NUCLEOTIDE SEQUENCE [LARGE SCALE GENOMIC DNA]</scope>
</reference>
<protein>
    <submittedName>
        <fullName evidence="1">Uncharacterized protein</fullName>
    </submittedName>
</protein>
<dbReference type="Proteomes" id="UP001157418">
    <property type="component" value="Unassembled WGS sequence"/>
</dbReference>
<evidence type="ECO:0000313" key="2">
    <source>
        <dbReference type="Proteomes" id="UP001157418"/>
    </source>
</evidence>
<evidence type="ECO:0000313" key="1">
    <source>
        <dbReference type="EMBL" id="CAH1449102.1"/>
    </source>
</evidence>
<dbReference type="AlphaFoldDB" id="A0AAU9PH99"/>
<keyword evidence="2" id="KW-1185">Reference proteome</keyword>
<organism evidence="1 2">
    <name type="scientific">Lactuca virosa</name>
    <dbReference type="NCBI Taxonomy" id="75947"/>
    <lineage>
        <taxon>Eukaryota</taxon>
        <taxon>Viridiplantae</taxon>
        <taxon>Streptophyta</taxon>
        <taxon>Embryophyta</taxon>
        <taxon>Tracheophyta</taxon>
        <taxon>Spermatophyta</taxon>
        <taxon>Magnoliopsida</taxon>
        <taxon>eudicotyledons</taxon>
        <taxon>Gunneridae</taxon>
        <taxon>Pentapetalae</taxon>
        <taxon>asterids</taxon>
        <taxon>campanulids</taxon>
        <taxon>Asterales</taxon>
        <taxon>Asteraceae</taxon>
        <taxon>Cichorioideae</taxon>
        <taxon>Cichorieae</taxon>
        <taxon>Lactucinae</taxon>
        <taxon>Lactuca</taxon>
    </lineage>
</organism>